<proteinExistence type="predicted"/>
<gene>
    <name evidence="1" type="ORF">Pfra01_002567600</name>
</gene>
<keyword evidence="2" id="KW-1185">Reference proteome</keyword>
<accession>A0A9W6YDR8</accession>
<evidence type="ECO:0000313" key="2">
    <source>
        <dbReference type="Proteomes" id="UP001165121"/>
    </source>
</evidence>
<evidence type="ECO:0000313" key="1">
    <source>
        <dbReference type="EMBL" id="GMF59449.1"/>
    </source>
</evidence>
<name>A0A9W6YDR8_9STRA</name>
<sequence length="191" mass="22519">MTVQECHQVAIEAYQEIRAFLESNNYLSSGHELFGWTEQRREALDHVKFTLKKRFVGTTPAQMSARAWRVVSSPQDLAGLYSSSMRVSLKLVQVVDDHNVIMYRVLRSSRTKKAVQSLFLVSRFHLDSGGYMVLFRSVNRNRLRRLNYDYTLDRAWDEDVEDKWLDMFTWFVTYSGEACYRLCSRVLSCFW</sequence>
<dbReference type="EMBL" id="BSXT01005040">
    <property type="protein sequence ID" value="GMF59449.1"/>
    <property type="molecule type" value="Genomic_DNA"/>
</dbReference>
<dbReference type="OrthoDB" id="148089at2759"/>
<protein>
    <submittedName>
        <fullName evidence="1">Unnamed protein product</fullName>
    </submittedName>
</protein>
<dbReference type="AlphaFoldDB" id="A0A9W6YDR8"/>
<reference evidence="1" key="1">
    <citation type="submission" date="2023-04" db="EMBL/GenBank/DDBJ databases">
        <title>Phytophthora fragariaefolia NBRC 109709.</title>
        <authorList>
            <person name="Ichikawa N."/>
            <person name="Sato H."/>
            <person name="Tonouchi N."/>
        </authorList>
    </citation>
    <scope>NUCLEOTIDE SEQUENCE</scope>
    <source>
        <strain evidence="1">NBRC 109709</strain>
    </source>
</reference>
<dbReference type="Proteomes" id="UP001165121">
    <property type="component" value="Unassembled WGS sequence"/>
</dbReference>
<organism evidence="1 2">
    <name type="scientific">Phytophthora fragariaefolia</name>
    <dbReference type="NCBI Taxonomy" id="1490495"/>
    <lineage>
        <taxon>Eukaryota</taxon>
        <taxon>Sar</taxon>
        <taxon>Stramenopiles</taxon>
        <taxon>Oomycota</taxon>
        <taxon>Peronosporomycetes</taxon>
        <taxon>Peronosporales</taxon>
        <taxon>Peronosporaceae</taxon>
        <taxon>Phytophthora</taxon>
    </lineage>
</organism>
<comment type="caution">
    <text evidence="1">The sequence shown here is derived from an EMBL/GenBank/DDBJ whole genome shotgun (WGS) entry which is preliminary data.</text>
</comment>